<feature type="domain" description="RING-type" evidence="6">
    <location>
        <begin position="351"/>
        <end position="392"/>
    </location>
</feature>
<dbReference type="EMBL" id="DS985243">
    <property type="protein sequence ID" value="EDV26739.1"/>
    <property type="molecule type" value="Genomic_DNA"/>
</dbReference>
<dbReference type="Pfam" id="PF13639">
    <property type="entry name" value="zf-RING_2"/>
    <property type="match status" value="2"/>
</dbReference>
<dbReference type="CTD" id="6752493"/>
<feature type="region of interest" description="Disordered" evidence="5">
    <location>
        <begin position="467"/>
        <end position="490"/>
    </location>
</feature>
<dbReference type="PROSITE" id="PS50089">
    <property type="entry name" value="ZF_RING_2"/>
    <property type="match status" value="2"/>
</dbReference>
<accession>B3RQQ4</accession>
<dbReference type="Gene3D" id="3.30.40.10">
    <property type="entry name" value="Zinc/RING finger domain, C3HC4 (zinc finger)"/>
    <property type="match status" value="2"/>
</dbReference>
<evidence type="ECO:0000256" key="2">
    <source>
        <dbReference type="ARBA" id="ARBA00022771"/>
    </source>
</evidence>
<dbReference type="InterPro" id="IPR039903">
    <property type="entry name" value="Zswim2"/>
</dbReference>
<dbReference type="PANTHER" id="PTHR21540">
    <property type="entry name" value="RING FINGER AND SWIM DOMAIN-CONTAINING PROTEIN 2"/>
    <property type="match status" value="1"/>
</dbReference>
<keyword evidence="1" id="KW-0479">Metal-binding</keyword>
<dbReference type="AlphaFoldDB" id="B3RQQ4"/>
<sequence>MSRRRPWRRLCPDVVDQRINQAMQATIYIVHQTGPTGFVIKEDASDRKYKVSLGEEHSCTCRTFEKEKELCIHILWLLIRKFRIPKENPIAFQLSLVEREINEILRGTHVYTNTSSSNKDKKLVNDTDDKRKTIQQREITKEDVCPICQEELLDTSEPVTYCKYGCGNNTHIKCIKIWAEHQKTVGEATIKCPLCREDFGSLQAIKEEMRQSSKLKTRAQRGNFHLGVTCNNCRQCPIAGNCYRCAICYDYNLCHACYAQQIHSQHSFNYREKSSQRWKQAPRITGQTLPDAVIADLVNREIENEDYELLLQLDSAIDQNQVDTLPEEVIRRFPIEIINSDNPLLNQDIKCRICMLPFQIRQYVRKLPCRHKFHVQCIDHWLMHERSSCPIDGEIINPVLDGATSIGRCNRNNRRKAGHHHNRGQRHHRQDPIEAPSLAVTAVQINQSGTDSNQLQRHRAENLSHEHAFHQRSVVHRHRNRDHSVRPDTDLDFTLSGAGLQISDTGPHRDNDLIQVRHDKKMSRPPLYPKHKEKYGSSKPLQRAGNMAVVAQGVATSIEHNQNTLSSNNSRSFSAEDRQKNNRKSSLTRKLRKTTSLTSLTAPGLPSVHGNRVSRSDEGSKAIINTTTSGELTRSNNRVHKGLAIATVMKVNQTSMTASNNTNQDNGAAGQKRLILPPI</sequence>
<organism evidence="9 10">
    <name type="scientific">Trichoplax adhaerens</name>
    <name type="common">Trichoplax reptans</name>
    <dbReference type="NCBI Taxonomy" id="10228"/>
    <lineage>
        <taxon>Eukaryota</taxon>
        <taxon>Metazoa</taxon>
        <taxon>Placozoa</taxon>
        <taxon>Uniplacotomia</taxon>
        <taxon>Trichoplacea</taxon>
        <taxon>Trichoplacidae</taxon>
        <taxon>Trichoplax</taxon>
    </lineage>
</organism>
<reference evidence="9 10" key="1">
    <citation type="journal article" date="2008" name="Nature">
        <title>The Trichoplax genome and the nature of placozoans.</title>
        <authorList>
            <person name="Srivastava M."/>
            <person name="Begovic E."/>
            <person name="Chapman J."/>
            <person name="Putnam N.H."/>
            <person name="Hellsten U."/>
            <person name="Kawashima T."/>
            <person name="Kuo A."/>
            <person name="Mitros T."/>
            <person name="Salamov A."/>
            <person name="Carpenter M.L."/>
            <person name="Signorovitch A.Y."/>
            <person name="Moreno M.A."/>
            <person name="Kamm K."/>
            <person name="Grimwood J."/>
            <person name="Schmutz J."/>
            <person name="Shapiro H."/>
            <person name="Grigoriev I.V."/>
            <person name="Buss L.W."/>
            <person name="Schierwater B."/>
            <person name="Dellaporta S.L."/>
            <person name="Rokhsar D.S."/>
        </authorList>
    </citation>
    <scope>NUCLEOTIDE SEQUENCE [LARGE SCALE GENOMIC DNA]</scope>
    <source>
        <strain evidence="9 10">Grell-BS-1999</strain>
    </source>
</reference>
<evidence type="ECO:0000256" key="1">
    <source>
        <dbReference type="ARBA" id="ARBA00022723"/>
    </source>
</evidence>
<dbReference type="SMART" id="SM00575">
    <property type="entry name" value="ZnF_PMZ"/>
    <property type="match status" value="1"/>
</dbReference>
<keyword evidence="2 4" id="KW-0863">Zinc-finger</keyword>
<feature type="compositionally biased region" description="Polar residues" evidence="5">
    <location>
        <begin position="560"/>
        <end position="573"/>
    </location>
</feature>
<feature type="region of interest" description="Disordered" evidence="5">
    <location>
        <begin position="521"/>
        <end position="542"/>
    </location>
</feature>
<evidence type="ECO:0000313" key="9">
    <source>
        <dbReference type="EMBL" id="EDV26739.1"/>
    </source>
</evidence>
<feature type="region of interest" description="Disordered" evidence="5">
    <location>
        <begin position="657"/>
        <end position="679"/>
    </location>
</feature>
<dbReference type="InParanoid" id="B3RQQ4"/>
<feature type="compositionally biased region" description="Polar residues" evidence="5">
    <location>
        <begin position="657"/>
        <end position="666"/>
    </location>
</feature>
<evidence type="ECO:0000259" key="6">
    <source>
        <dbReference type="PROSITE" id="PS50089"/>
    </source>
</evidence>
<dbReference type="InterPro" id="IPR006564">
    <property type="entry name" value="Znf_PMZ"/>
</dbReference>
<feature type="compositionally biased region" description="Basic residues" evidence="5">
    <location>
        <begin position="521"/>
        <end position="533"/>
    </location>
</feature>
<dbReference type="CDD" id="cd16486">
    <property type="entry name" value="mRING-H2-C3H2C2D_ZSWM2"/>
    <property type="match status" value="1"/>
</dbReference>
<dbReference type="HOGENOM" id="CLU_405088_0_0_1"/>
<evidence type="ECO:0000259" key="8">
    <source>
        <dbReference type="PROSITE" id="PS50966"/>
    </source>
</evidence>
<feature type="domain" description="RING-type" evidence="6">
    <location>
        <begin position="145"/>
        <end position="196"/>
    </location>
</feature>
<dbReference type="OrthoDB" id="8062037at2759"/>
<dbReference type="GO" id="GO:0061630">
    <property type="term" value="F:ubiquitin protein ligase activity"/>
    <property type="evidence" value="ECO:0007669"/>
    <property type="project" value="InterPro"/>
</dbReference>
<dbReference type="PhylomeDB" id="B3RQQ4"/>
<feature type="domain" description="ZZ-type" evidence="7">
    <location>
        <begin position="225"/>
        <end position="276"/>
    </location>
</feature>
<proteinExistence type="predicted"/>
<protein>
    <recommendedName>
        <fullName evidence="11">SWIM-type domain-containing protein</fullName>
    </recommendedName>
</protein>
<gene>
    <name evidence="9" type="ORF">TRIADDRAFT_55075</name>
</gene>
<dbReference type="FunCoup" id="B3RQQ4">
    <property type="interactions" value="1"/>
</dbReference>
<dbReference type="GeneID" id="6752493"/>
<dbReference type="STRING" id="10228.B3RQQ4"/>
<evidence type="ECO:0000256" key="4">
    <source>
        <dbReference type="PROSITE-ProRule" id="PRU00228"/>
    </source>
</evidence>
<evidence type="ECO:0000313" key="10">
    <source>
        <dbReference type="Proteomes" id="UP000009022"/>
    </source>
</evidence>
<keyword evidence="10" id="KW-1185">Reference proteome</keyword>
<evidence type="ECO:0000256" key="5">
    <source>
        <dbReference type="SAM" id="MobiDB-lite"/>
    </source>
</evidence>
<dbReference type="RefSeq" id="XP_002110735.1">
    <property type="nucleotide sequence ID" value="XM_002110699.1"/>
</dbReference>
<dbReference type="PROSITE" id="PS01357">
    <property type="entry name" value="ZF_ZZ_1"/>
    <property type="match status" value="1"/>
</dbReference>
<dbReference type="SMART" id="SM00291">
    <property type="entry name" value="ZnF_ZZ"/>
    <property type="match status" value="1"/>
</dbReference>
<feature type="compositionally biased region" description="Polar residues" evidence="5">
    <location>
        <begin position="623"/>
        <end position="633"/>
    </location>
</feature>
<keyword evidence="3" id="KW-0862">Zinc</keyword>
<evidence type="ECO:0000256" key="3">
    <source>
        <dbReference type="ARBA" id="ARBA00022833"/>
    </source>
</evidence>
<evidence type="ECO:0000259" key="7">
    <source>
        <dbReference type="PROSITE" id="PS50135"/>
    </source>
</evidence>
<dbReference type="PROSITE" id="PS50135">
    <property type="entry name" value="ZF_ZZ_2"/>
    <property type="match status" value="1"/>
</dbReference>
<feature type="region of interest" description="Disordered" evidence="5">
    <location>
        <begin position="410"/>
        <end position="436"/>
    </location>
</feature>
<feature type="compositionally biased region" description="Basic residues" evidence="5">
    <location>
        <begin position="411"/>
        <end position="429"/>
    </location>
</feature>
<dbReference type="InterPro" id="IPR013083">
    <property type="entry name" value="Znf_RING/FYVE/PHD"/>
</dbReference>
<feature type="region of interest" description="Disordered" evidence="5">
    <location>
        <begin position="560"/>
        <end position="633"/>
    </location>
</feature>
<dbReference type="Pfam" id="PF04434">
    <property type="entry name" value="SWIM"/>
    <property type="match status" value="1"/>
</dbReference>
<dbReference type="Pfam" id="PF00569">
    <property type="entry name" value="ZZ"/>
    <property type="match status" value="1"/>
</dbReference>
<dbReference type="SMART" id="SM00184">
    <property type="entry name" value="RING"/>
    <property type="match status" value="2"/>
</dbReference>
<dbReference type="Proteomes" id="UP000009022">
    <property type="component" value="Unassembled WGS sequence"/>
</dbReference>
<dbReference type="InterPro" id="IPR000433">
    <property type="entry name" value="Znf_ZZ"/>
</dbReference>
<dbReference type="PANTHER" id="PTHR21540:SF3">
    <property type="entry name" value="E3 UBIQUITIN-PROTEIN LIGASE ZSWIM2"/>
    <property type="match status" value="1"/>
</dbReference>
<dbReference type="KEGG" id="tad:TRIADDRAFT_55075"/>
<dbReference type="CDD" id="cd16494">
    <property type="entry name" value="RING-CH-C4HC3_ZSWM2"/>
    <property type="match status" value="1"/>
</dbReference>
<dbReference type="InterPro" id="IPR001841">
    <property type="entry name" value="Znf_RING"/>
</dbReference>
<dbReference type="GO" id="GO:0008270">
    <property type="term" value="F:zinc ion binding"/>
    <property type="evidence" value="ECO:0007669"/>
    <property type="project" value="UniProtKB-KW"/>
</dbReference>
<dbReference type="SUPFAM" id="SSF57850">
    <property type="entry name" value="RING/U-box"/>
    <property type="match status" value="3"/>
</dbReference>
<dbReference type="InterPro" id="IPR043145">
    <property type="entry name" value="Znf_ZZ_sf"/>
</dbReference>
<evidence type="ECO:0008006" key="11">
    <source>
        <dbReference type="Google" id="ProtNLM"/>
    </source>
</evidence>
<dbReference type="PROSITE" id="PS50966">
    <property type="entry name" value="ZF_SWIM"/>
    <property type="match status" value="1"/>
</dbReference>
<dbReference type="eggNOG" id="KOG0800">
    <property type="taxonomic scope" value="Eukaryota"/>
</dbReference>
<dbReference type="InterPro" id="IPR007527">
    <property type="entry name" value="Znf_SWIM"/>
</dbReference>
<feature type="domain" description="SWIM-type" evidence="8">
    <location>
        <begin position="49"/>
        <end position="82"/>
    </location>
</feature>
<dbReference type="OMA" id="CIHILWL"/>
<dbReference type="CDD" id="cd02340">
    <property type="entry name" value="ZZ_NBR1_like"/>
    <property type="match status" value="1"/>
</dbReference>
<name>B3RQQ4_TRIAD</name>
<dbReference type="Gene3D" id="3.30.60.90">
    <property type="match status" value="1"/>
</dbReference>
<feature type="compositionally biased region" description="Basic residues" evidence="5">
    <location>
        <begin position="581"/>
        <end position="593"/>
    </location>
</feature>